<dbReference type="EMBL" id="JAIRBT010000014">
    <property type="protein sequence ID" value="MBZ6066877.1"/>
    <property type="molecule type" value="Genomic_DNA"/>
</dbReference>
<sequence>MFVGFDYGTSNCAIAVMEQGAPRLLPLGQGSYLPSTLHSPHRDAIPGLLAELLPETRRARYLTLRGPQVQRAQSLRRELREEGLDDALAIGEAALSAYLEEPEEGYYIKSPKSFLGAYGLKPPQIALFEDIVCAMMLLVKRRAEALTGVPIDQAVIGRPVNFQGLAGEESNRQAIAILTEAASLAGFERVEFLYEPVAAGFEFEARLDADCTVLVVDIGGGTTDCSMLRMGPSYRARLDRSAQMLGHSGQRIGGNDFDIRLTVEGIMPLLGMHERLKSGKPLPHPLFWDAAAINDVAAQSRFYSLTTGRELQDMLLDCPSGSHLARLIRLREHKLSHQVVWRAEQGKIALSSQESALQPLGELERELVVTLTRAQLADSSAPLLGKIGELMDEAIAQAGCQPDRIFITGGSAKSPLIGQFIRTRLPGVPLEGGDDLGSVASGLARYAERLFA</sequence>
<reference evidence="5 7" key="3">
    <citation type="submission" date="2021-09" db="EMBL/GenBank/DDBJ databases">
        <title>Aeromonas schubertii isolated from Asian sea bass.</title>
        <authorList>
            <person name="Pinpimai K."/>
        </authorList>
    </citation>
    <scope>NUCLEOTIDE SEQUENCE [LARGE SCALE GENOMIC DNA]</scope>
    <source>
        <strain evidence="5 7">CHULA2021a</strain>
    </source>
</reference>
<keyword evidence="7" id="KW-1185">Reference proteome</keyword>
<name>A0A0S2SMB7_9GAMM</name>
<dbReference type="SUPFAM" id="SSF53067">
    <property type="entry name" value="Actin-like ATPase domain"/>
    <property type="match status" value="2"/>
</dbReference>
<dbReference type="PANTHER" id="PTHR19375">
    <property type="entry name" value="HEAT SHOCK PROTEIN 70KDA"/>
    <property type="match status" value="1"/>
</dbReference>
<dbReference type="KEGG" id="asr:WL1483_3458"/>
<evidence type="ECO:0000313" key="5">
    <source>
        <dbReference type="EMBL" id="MBZ6066877.1"/>
    </source>
</evidence>
<comment type="similarity">
    <text evidence="1">Belongs to the heat shock protein 70 family.</text>
</comment>
<dbReference type="Proteomes" id="UP000774958">
    <property type="component" value="Unassembled WGS sequence"/>
</dbReference>
<gene>
    <name evidence="4" type="primary">yegD</name>
    <name evidence="5" type="ORF">LA374_11785</name>
    <name evidence="4" type="ORF">WL1483_3458</name>
</gene>
<protein>
    <submittedName>
        <fullName evidence="4 5">Chaperone</fullName>
    </submittedName>
</protein>
<reference evidence="6" key="1">
    <citation type="submission" date="2015-10" db="EMBL/GenBank/DDBJ databases">
        <title>Complete Genome Sequence of Aeromonas schubertii strain WL1483.</title>
        <authorList>
            <person name="Liu L."/>
        </authorList>
    </citation>
    <scope>NUCLEOTIDE SEQUENCE [LARGE SCALE GENOMIC DNA]</scope>
    <source>
        <strain evidence="6">WL1483</strain>
    </source>
</reference>
<dbReference type="Pfam" id="PF00012">
    <property type="entry name" value="HSP70"/>
    <property type="match status" value="1"/>
</dbReference>
<keyword evidence="2" id="KW-0547">Nucleotide-binding</keyword>
<dbReference type="PATRIC" id="fig|652.5.peg.4380"/>
<dbReference type="InterPro" id="IPR013126">
    <property type="entry name" value="Hsp_70_fam"/>
</dbReference>
<dbReference type="Gene3D" id="3.90.640.10">
    <property type="entry name" value="Actin, Chain A, domain 4"/>
    <property type="match status" value="2"/>
</dbReference>
<accession>A0A0S2SMB7</accession>
<evidence type="ECO:0000256" key="2">
    <source>
        <dbReference type="ARBA" id="ARBA00022741"/>
    </source>
</evidence>
<dbReference type="EMBL" id="CP013067">
    <property type="protein sequence ID" value="ALP42877.1"/>
    <property type="molecule type" value="Genomic_DNA"/>
</dbReference>
<evidence type="ECO:0000313" key="4">
    <source>
        <dbReference type="EMBL" id="ALP42877.1"/>
    </source>
</evidence>
<evidence type="ECO:0000313" key="6">
    <source>
        <dbReference type="Proteomes" id="UP000058114"/>
    </source>
</evidence>
<dbReference type="PROSITE" id="PS00329">
    <property type="entry name" value="HSP70_2"/>
    <property type="match status" value="1"/>
</dbReference>
<dbReference type="RefSeq" id="WP_060588156.1">
    <property type="nucleotide sequence ID" value="NZ_CP013067.1"/>
</dbReference>
<dbReference type="NCBIfam" id="NF008673">
    <property type="entry name" value="PRK11678.1"/>
    <property type="match status" value="1"/>
</dbReference>
<dbReference type="GO" id="GO:0140662">
    <property type="term" value="F:ATP-dependent protein folding chaperone"/>
    <property type="evidence" value="ECO:0007669"/>
    <property type="project" value="InterPro"/>
</dbReference>
<keyword evidence="3" id="KW-0067">ATP-binding</keyword>
<organism evidence="4 6">
    <name type="scientific">Aeromonas schubertii</name>
    <dbReference type="NCBI Taxonomy" id="652"/>
    <lineage>
        <taxon>Bacteria</taxon>
        <taxon>Pseudomonadati</taxon>
        <taxon>Pseudomonadota</taxon>
        <taxon>Gammaproteobacteria</taxon>
        <taxon>Aeromonadales</taxon>
        <taxon>Aeromonadaceae</taxon>
        <taxon>Aeromonas</taxon>
    </lineage>
</organism>
<proteinExistence type="inferred from homology"/>
<dbReference type="InterPro" id="IPR043129">
    <property type="entry name" value="ATPase_NBD"/>
</dbReference>
<dbReference type="Gene3D" id="3.30.420.40">
    <property type="match status" value="3"/>
</dbReference>
<dbReference type="Proteomes" id="UP000058114">
    <property type="component" value="Chromosome"/>
</dbReference>
<dbReference type="GO" id="GO:0005524">
    <property type="term" value="F:ATP binding"/>
    <property type="evidence" value="ECO:0007669"/>
    <property type="project" value="UniProtKB-KW"/>
</dbReference>
<evidence type="ECO:0000256" key="1">
    <source>
        <dbReference type="ARBA" id="ARBA00007381"/>
    </source>
</evidence>
<evidence type="ECO:0000313" key="7">
    <source>
        <dbReference type="Proteomes" id="UP000774958"/>
    </source>
</evidence>
<dbReference type="InterPro" id="IPR018181">
    <property type="entry name" value="Heat_shock_70_CS"/>
</dbReference>
<dbReference type="AlphaFoldDB" id="A0A0S2SMB7"/>
<reference evidence="4 6" key="2">
    <citation type="journal article" date="2016" name="Genome Announc.">
        <title>Complete Genome Sequence of the Highly Virulent Aeromonas schubertii Strain WL1483, Isolated from Diseased Snakehead Fish (Channa argus) in China.</title>
        <authorList>
            <person name="Liu L."/>
            <person name="Li N."/>
            <person name="Zhang D."/>
            <person name="Fu X."/>
            <person name="Shi C."/>
            <person name="Lin Q."/>
            <person name="Hao G."/>
        </authorList>
    </citation>
    <scope>NUCLEOTIDE SEQUENCE [LARGE SCALE GENOMIC DNA]</scope>
    <source>
        <strain evidence="4 6">WL1483</strain>
    </source>
</reference>
<evidence type="ECO:0000256" key="3">
    <source>
        <dbReference type="ARBA" id="ARBA00022840"/>
    </source>
</evidence>